<reference evidence="1 2" key="1">
    <citation type="submission" date="2018-01" db="EMBL/GenBank/DDBJ databases">
        <authorList>
            <person name="Gaut B.S."/>
            <person name="Morton B.R."/>
            <person name="Clegg M.T."/>
            <person name="Duvall M.R."/>
        </authorList>
    </citation>
    <scope>NUCLEOTIDE SEQUENCE [LARGE SCALE GENOMIC DNA]</scope>
    <source>
        <strain evidence="1 2">HR-AV</strain>
    </source>
</reference>
<comment type="caution">
    <text evidence="1">The sequence shown here is derived from an EMBL/GenBank/DDBJ whole genome shotgun (WGS) entry which is preliminary data.</text>
</comment>
<dbReference type="Pfam" id="PF02585">
    <property type="entry name" value="PIG-L"/>
    <property type="match status" value="1"/>
</dbReference>
<dbReference type="GO" id="GO:0019213">
    <property type="term" value="F:deacetylase activity"/>
    <property type="evidence" value="ECO:0007669"/>
    <property type="project" value="InterPro"/>
</dbReference>
<dbReference type="GO" id="GO:0016811">
    <property type="term" value="F:hydrolase activity, acting on carbon-nitrogen (but not peptide) bonds, in linear amides"/>
    <property type="evidence" value="ECO:0007669"/>
    <property type="project" value="TreeGrafter"/>
</dbReference>
<gene>
    <name evidence="1" type="primary">bshB1</name>
    <name evidence="1" type="ORF">C3K47_15940</name>
</gene>
<dbReference type="Gene3D" id="3.40.50.10320">
    <property type="entry name" value="LmbE-like"/>
    <property type="match status" value="1"/>
</dbReference>
<dbReference type="InterPro" id="IPR003737">
    <property type="entry name" value="GlcNAc_PI_deacetylase-related"/>
</dbReference>
<dbReference type="PANTHER" id="PTHR12993:SF30">
    <property type="entry name" value="N-ACETYL-ALPHA-D-GLUCOSAMINYL L-MALATE DEACETYLASE 1"/>
    <property type="match status" value="1"/>
</dbReference>
<keyword evidence="2" id="KW-1185">Reference proteome</keyword>
<dbReference type="InterPro" id="IPR023842">
    <property type="entry name" value="Bacillithiol_biosynth_BshB1"/>
</dbReference>
<dbReference type="AlphaFoldDB" id="A0A2S4ZZI0"/>
<evidence type="ECO:0000313" key="2">
    <source>
        <dbReference type="Proteomes" id="UP000236893"/>
    </source>
</evidence>
<dbReference type="OrthoDB" id="9778719at2"/>
<proteinExistence type="predicted"/>
<sequence length="241" mass="26672">MKLDILVFAAHPDDAELCCAGTIALHVKMGKKVGVIDLTRGELGTRGTAETRAAEAKDSSAILGLSVRENLGFADGFFVNDKAHQLEIIKMIREYRPEIILANALADRHPDHGRGGQLVRDAVFYSGLRKISTSTKGEIQHEWRPKTVFHYMQDRLFVPDLVVGFGQPEMDIKIASLKAFKTQFFNPDDKSSDPQTYISTPAFFETVTGRARELGKPIGAAYGEGFEVEKMLGVNDLFNLL</sequence>
<name>A0A2S4ZZI0_9SPHI</name>
<dbReference type="GO" id="GO:0071793">
    <property type="term" value="P:bacillithiol biosynthetic process"/>
    <property type="evidence" value="ECO:0007669"/>
    <property type="project" value="InterPro"/>
</dbReference>
<dbReference type="Proteomes" id="UP000236893">
    <property type="component" value="Unassembled WGS sequence"/>
</dbReference>
<dbReference type="PANTHER" id="PTHR12993">
    <property type="entry name" value="N-ACETYLGLUCOSAMINYL-PHOSPHATIDYLINOSITOL DE-N-ACETYLASE-RELATED"/>
    <property type="match status" value="1"/>
</dbReference>
<dbReference type="InterPro" id="IPR024078">
    <property type="entry name" value="LmbE-like_dom_sf"/>
</dbReference>
<dbReference type="NCBIfam" id="TIGR04001">
    <property type="entry name" value="thiol_BshB1"/>
    <property type="match status" value="1"/>
</dbReference>
<accession>A0A2S4ZZI0</accession>
<dbReference type="EMBL" id="PQVF01000012">
    <property type="protein sequence ID" value="POY35273.1"/>
    <property type="molecule type" value="Genomic_DNA"/>
</dbReference>
<organism evidence="1 2">
    <name type="scientific">Solitalea longa</name>
    <dbReference type="NCBI Taxonomy" id="2079460"/>
    <lineage>
        <taxon>Bacteria</taxon>
        <taxon>Pseudomonadati</taxon>
        <taxon>Bacteroidota</taxon>
        <taxon>Sphingobacteriia</taxon>
        <taxon>Sphingobacteriales</taxon>
        <taxon>Sphingobacteriaceae</taxon>
        <taxon>Solitalea</taxon>
    </lineage>
</organism>
<evidence type="ECO:0000313" key="1">
    <source>
        <dbReference type="EMBL" id="POY35273.1"/>
    </source>
</evidence>
<protein>
    <submittedName>
        <fullName evidence="1">Bacillithiol biosynthesis deacetylase BshB1</fullName>
    </submittedName>
</protein>
<dbReference type="SUPFAM" id="SSF102588">
    <property type="entry name" value="LmbE-like"/>
    <property type="match status" value="1"/>
</dbReference>
<dbReference type="RefSeq" id="WP_103790159.1">
    <property type="nucleotide sequence ID" value="NZ_PQVF01000012.1"/>
</dbReference>